<feature type="transmembrane region" description="Helical" evidence="6">
    <location>
        <begin position="290"/>
        <end position="311"/>
    </location>
</feature>
<evidence type="ECO:0000256" key="4">
    <source>
        <dbReference type="ARBA" id="ARBA00022989"/>
    </source>
</evidence>
<keyword evidence="5 6" id="KW-0472">Membrane</keyword>
<feature type="transmembrane region" description="Helical" evidence="6">
    <location>
        <begin position="207"/>
        <end position="230"/>
    </location>
</feature>
<evidence type="ECO:0000256" key="3">
    <source>
        <dbReference type="ARBA" id="ARBA00022692"/>
    </source>
</evidence>
<accession>A0ABU9BSL0</accession>
<keyword evidence="8" id="KW-1185">Reference proteome</keyword>
<evidence type="ECO:0000313" key="8">
    <source>
        <dbReference type="Proteomes" id="UP001371218"/>
    </source>
</evidence>
<feature type="transmembrane region" description="Helical" evidence="6">
    <location>
        <begin position="36"/>
        <end position="63"/>
    </location>
</feature>
<keyword evidence="3 6" id="KW-0812">Transmembrane</keyword>
<proteinExistence type="predicted"/>
<reference evidence="7 8" key="1">
    <citation type="submission" date="2024-04" db="EMBL/GenBank/DDBJ databases">
        <title>Novel species of the genus Ideonella isolated from streams.</title>
        <authorList>
            <person name="Lu H."/>
        </authorList>
    </citation>
    <scope>NUCLEOTIDE SEQUENCE [LARGE SCALE GENOMIC DNA]</scope>
    <source>
        <strain evidence="7 8">DXS29W</strain>
    </source>
</reference>
<dbReference type="RefSeq" id="WP_341427134.1">
    <property type="nucleotide sequence ID" value="NZ_JBBUTG010000011.1"/>
</dbReference>
<name>A0ABU9BSL0_9BURK</name>
<dbReference type="Pfam" id="PF03706">
    <property type="entry name" value="LPG_synthase_TM"/>
    <property type="match status" value="1"/>
</dbReference>
<evidence type="ECO:0000313" key="7">
    <source>
        <dbReference type="EMBL" id="MEK8032719.1"/>
    </source>
</evidence>
<gene>
    <name evidence="7" type="ORF">AACH06_18010</name>
</gene>
<dbReference type="Proteomes" id="UP001371218">
    <property type="component" value="Unassembled WGS sequence"/>
</dbReference>
<sequence>MPSTSDAARRPWTRLLLASVLGLGLLVWLLRHLDLAPLTAAVAVTPVWLWALALAGLCTSYALRAERLRREWGSWFAADPARGTAPGFVACLALFLTHNAAIVVLPLRAGEAGYPWLMQRRFGVPLGDSLRSLLWLRLQDAAVLATLAALWLPPVSAGMRAGWAVLLGVAWGAALWFGGRLLAAASARVPAVGRFEAAWLTHRNDRIGWALCAANWLVKLAVFALVLQALAPLDALAAWRGALGGELASVLPLQGPAGLGTYEAGVWAAARLDGSAAGAAASAQVAAGALALHAFALAVALAAAAIIMPWAREPRATLLEN</sequence>
<feature type="transmembrane region" description="Helical" evidence="6">
    <location>
        <begin position="84"/>
        <end position="107"/>
    </location>
</feature>
<keyword evidence="2" id="KW-1003">Cell membrane</keyword>
<evidence type="ECO:0000256" key="2">
    <source>
        <dbReference type="ARBA" id="ARBA00022475"/>
    </source>
</evidence>
<evidence type="ECO:0000256" key="5">
    <source>
        <dbReference type="ARBA" id="ARBA00023136"/>
    </source>
</evidence>
<dbReference type="EMBL" id="JBBUTG010000011">
    <property type="protein sequence ID" value="MEK8032719.1"/>
    <property type="molecule type" value="Genomic_DNA"/>
</dbReference>
<feature type="transmembrane region" description="Helical" evidence="6">
    <location>
        <begin position="12"/>
        <end position="30"/>
    </location>
</feature>
<feature type="transmembrane region" description="Helical" evidence="6">
    <location>
        <begin position="164"/>
        <end position="187"/>
    </location>
</feature>
<protein>
    <submittedName>
        <fullName evidence="7">Lysylphosphatidylglycerol synthase domain-containing protein</fullName>
    </submittedName>
</protein>
<evidence type="ECO:0000256" key="6">
    <source>
        <dbReference type="SAM" id="Phobius"/>
    </source>
</evidence>
<organism evidence="7 8">
    <name type="scientific">Ideonella lacteola</name>
    <dbReference type="NCBI Taxonomy" id="2984193"/>
    <lineage>
        <taxon>Bacteria</taxon>
        <taxon>Pseudomonadati</taxon>
        <taxon>Pseudomonadota</taxon>
        <taxon>Betaproteobacteria</taxon>
        <taxon>Burkholderiales</taxon>
        <taxon>Sphaerotilaceae</taxon>
        <taxon>Ideonella</taxon>
    </lineage>
</organism>
<evidence type="ECO:0000256" key="1">
    <source>
        <dbReference type="ARBA" id="ARBA00004651"/>
    </source>
</evidence>
<dbReference type="InterPro" id="IPR022791">
    <property type="entry name" value="L-PG_synthase/AglD"/>
</dbReference>
<comment type="subcellular location">
    <subcellularLocation>
        <location evidence="1">Cell membrane</location>
        <topology evidence="1">Multi-pass membrane protein</topology>
    </subcellularLocation>
</comment>
<comment type="caution">
    <text evidence="7">The sequence shown here is derived from an EMBL/GenBank/DDBJ whole genome shotgun (WGS) entry which is preliminary data.</text>
</comment>
<keyword evidence="4 6" id="KW-1133">Transmembrane helix</keyword>